<gene>
    <name evidence="2" type="ORF">GCM10017161_00450</name>
</gene>
<keyword evidence="1" id="KW-0812">Transmembrane</keyword>
<accession>A0A919EGM8</accession>
<proteinExistence type="predicted"/>
<protein>
    <submittedName>
        <fullName evidence="2">Uncharacterized protein</fullName>
    </submittedName>
</protein>
<name>A0A919EGM8_9GAMM</name>
<keyword evidence="1" id="KW-1133">Transmembrane helix</keyword>
<dbReference type="Proteomes" id="UP000623842">
    <property type="component" value="Unassembled WGS sequence"/>
</dbReference>
<organism evidence="2 3">
    <name type="scientific">Thalassotalea marina</name>
    <dbReference type="NCBI Taxonomy" id="1673741"/>
    <lineage>
        <taxon>Bacteria</taxon>
        <taxon>Pseudomonadati</taxon>
        <taxon>Pseudomonadota</taxon>
        <taxon>Gammaproteobacteria</taxon>
        <taxon>Alteromonadales</taxon>
        <taxon>Colwelliaceae</taxon>
        <taxon>Thalassotalea</taxon>
    </lineage>
</organism>
<dbReference type="AlphaFoldDB" id="A0A919EGM8"/>
<reference evidence="2" key="1">
    <citation type="journal article" date="2014" name="Int. J. Syst. Evol. Microbiol.">
        <title>Complete genome sequence of Corynebacterium casei LMG S-19264T (=DSM 44701T), isolated from a smear-ripened cheese.</title>
        <authorList>
            <consortium name="US DOE Joint Genome Institute (JGI-PGF)"/>
            <person name="Walter F."/>
            <person name="Albersmeier A."/>
            <person name="Kalinowski J."/>
            <person name="Ruckert C."/>
        </authorList>
    </citation>
    <scope>NUCLEOTIDE SEQUENCE</scope>
    <source>
        <strain evidence="2">KCTC 42731</strain>
    </source>
</reference>
<feature type="transmembrane region" description="Helical" evidence="1">
    <location>
        <begin position="12"/>
        <end position="31"/>
    </location>
</feature>
<sequence length="53" mass="5917">MEWLDKLLNPAVLPLLIPIVAIIGAFAIAGLKAHHRHQERIERIKNGLDPDAK</sequence>
<evidence type="ECO:0000313" key="3">
    <source>
        <dbReference type="Proteomes" id="UP000623842"/>
    </source>
</evidence>
<dbReference type="RefSeq" id="WP_189766713.1">
    <property type="nucleotide sequence ID" value="NZ_BNCK01000001.1"/>
</dbReference>
<evidence type="ECO:0000256" key="1">
    <source>
        <dbReference type="SAM" id="Phobius"/>
    </source>
</evidence>
<keyword evidence="1" id="KW-0472">Membrane</keyword>
<reference evidence="2" key="2">
    <citation type="submission" date="2020-09" db="EMBL/GenBank/DDBJ databases">
        <authorList>
            <person name="Sun Q."/>
            <person name="Kim S."/>
        </authorList>
    </citation>
    <scope>NUCLEOTIDE SEQUENCE</scope>
    <source>
        <strain evidence="2">KCTC 42731</strain>
    </source>
</reference>
<keyword evidence="3" id="KW-1185">Reference proteome</keyword>
<dbReference type="EMBL" id="BNCK01000001">
    <property type="protein sequence ID" value="GHF77391.1"/>
    <property type="molecule type" value="Genomic_DNA"/>
</dbReference>
<comment type="caution">
    <text evidence="2">The sequence shown here is derived from an EMBL/GenBank/DDBJ whole genome shotgun (WGS) entry which is preliminary data.</text>
</comment>
<evidence type="ECO:0000313" key="2">
    <source>
        <dbReference type="EMBL" id="GHF77391.1"/>
    </source>
</evidence>